<evidence type="ECO:0000256" key="1">
    <source>
        <dbReference type="ARBA" id="ARBA00001917"/>
    </source>
</evidence>
<comment type="cofactor">
    <cofactor evidence="1">
        <name>FMN</name>
        <dbReference type="ChEBI" id="CHEBI:58210"/>
    </cofactor>
</comment>
<evidence type="ECO:0000256" key="6">
    <source>
        <dbReference type="ARBA" id="ARBA00022723"/>
    </source>
</evidence>
<evidence type="ECO:0000313" key="13">
    <source>
        <dbReference type="Proteomes" id="UP000261231"/>
    </source>
</evidence>
<dbReference type="InterPro" id="IPR036188">
    <property type="entry name" value="FAD/NAD-bd_sf"/>
</dbReference>
<dbReference type="PRINTS" id="PR00368">
    <property type="entry name" value="FADPNR"/>
</dbReference>
<reference evidence="12 13" key="1">
    <citation type="submission" date="2018-08" db="EMBL/GenBank/DDBJ databases">
        <title>A genome reference for cultivated species of the human gut microbiota.</title>
        <authorList>
            <person name="Zou Y."/>
            <person name="Xue W."/>
            <person name="Luo G."/>
        </authorList>
    </citation>
    <scope>NUCLEOTIDE SEQUENCE [LARGE SCALE GENOMIC DNA]</scope>
    <source>
        <strain evidence="12 13">AM28-39</strain>
    </source>
</reference>
<dbReference type="CDD" id="cd02803">
    <property type="entry name" value="OYE_like_FMN_family"/>
    <property type="match status" value="1"/>
</dbReference>
<dbReference type="PANTHER" id="PTHR42917">
    <property type="entry name" value="2,4-DIENOYL-COA REDUCTASE"/>
    <property type="match status" value="1"/>
</dbReference>
<dbReference type="GO" id="GO:0046872">
    <property type="term" value="F:metal ion binding"/>
    <property type="evidence" value="ECO:0007669"/>
    <property type="project" value="UniProtKB-KW"/>
</dbReference>
<dbReference type="Pfam" id="PF00724">
    <property type="entry name" value="Oxidored_FMN"/>
    <property type="match status" value="1"/>
</dbReference>
<dbReference type="PANTHER" id="PTHR42917:SF2">
    <property type="entry name" value="2,4-DIENOYL-COA REDUCTASE [(2E)-ENOYL-COA-PRODUCING]"/>
    <property type="match status" value="1"/>
</dbReference>
<evidence type="ECO:0000256" key="2">
    <source>
        <dbReference type="ARBA" id="ARBA00001966"/>
    </source>
</evidence>
<keyword evidence="8" id="KW-0408">Iron</keyword>
<dbReference type="Proteomes" id="UP000261231">
    <property type="component" value="Unassembled WGS sequence"/>
</dbReference>
<dbReference type="PRINTS" id="PR00469">
    <property type="entry name" value="PNDRDTASEII"/>
</dbReference>
<keyword evidence="6" id="KW-0479">Metal-binding</keyword>
<dbReference type="InterPro" id="IPR001155">
    <property type="entry name" value="OxRdtase_FMN_N"/>
</dbReference>
<gene>
    <name evidence="12" type="ORF">DW747_02045</name>
</gene>
<dbReference type="Gene3D" id="3.50.50.60">
    <property type="entry name" value="FAD/NAD(P)-binding domain"/>
    <property type="match status" value="1"/>
</dbReference>
<accession>A0A3E2XRK6</accession>
<comment type="cofactor">
    <cofactor evidence="2">
        <name>[4Fe-4S] cluster</name>
        <dbReference type="ChEBI" id="CHEBI:49883"/>
    </cofactor>
</comment>
<dbReference type="AlphaFoldDB" id="A0A3E2XRK6"/>
<sequence length="658" mass="73002">MHTCKYPHIFEPMTIKGVTFKNRVFASPITANRVVDHGYPTPEGIDAYETKARGGFALVTLTESFIDHEYSWRHEHGLNVWENPMTTFHMESIMTLTEAIKAHGAVASIQLNHVGAQNHPDAIPGHKNPIGPSAFVREDGVQVEEMTVEMMEETARRWAEAAWNCKALGFNMVNLHGGHGWLLNQFISPRFNHRTDEYGGSMENRARFPIMVCKKIKEVCGDDFLIEYRLSGSERIKGGMTLEDGIEFAKIIQDYVDIIHVTSGVYQDHVNTKAFSSMFDPHGCNLDLAEAIKKNVHVPVVAVGGFNGPEQIEAALAAGKCDFVALGRQQFADPEFVNKTLEGREDEIAPCLRCSCFNPLASDPDVRPIPQLWHCAVNPWSGRELRWRNAPRPLGKRNVVIVGGGVSGMYAAITAAERGHDVTLIEKENKLGGLLWFTEKDTDKESLLRYRNSLIARCKHRGVRIMLNTEANREMLESMHPDAIICAVGSHPFVPPIKGIEHAQHAVEAYKNLEALADKNVVIIGGGAIGCESGYFFASECNANVTILEMRDEMCKDSNMSQKMALIPRMKKAGMNLNCSVQVQEITENGVIYKDADGSIKTADANLIYYCCGNRPNTDIVESLKGVCPKFIVTGDAKQARMVKQATYEGFCAAMDII</sequence>
<feature type="domain" description="NADH:flavin oxidoreductase/NADH oxidase N-terminal" evidence="10">
    <location>
        <begin position="9"/>
        <end position="347"/>
    </location>
</feature>
<dbReference type="InterPro" id="IPR023753">
    <property type="entry name" value="FAD/NAD-binding_dom"/>
</dbReference>
<keyword evidence="4" id="KW-0285">Flavoprotein</keyword>
<evidence type="ECO:0000256" key="9">
    <source>
        <dbReference type="ARBA" id="ARBA00023014"/>
    </source>
</evidence>
<dbReference type="Gene3D" id="3.20.20.70">
    <property type="entry name" value="Aldolase class I"/>
    <property type="match status" value="1"/>
</dbReference>
<evidence type="ECO:0000256" key="8">
    <source>
        <dbReference type="ARBA" id="ARBA00023004"/>
    </source>
</evidence>
<dbReference type="GO" id="GO:0051536">
    <property type="term" value="F:iron-sulfur cluster binding"/>
    <property type="evidence" value="ECO:0007669"/>
    <property type="project" value="UniProtKB-KW"/>
</dbReference>
<keyword evidence="5" id="KW-0288">FMN</keyword>
<dbReference type="GO" id="GO:0010181">
    <property type="term" value="F:FMN binding"/>
    <property type="evidence" value="ECO:0007669"/>
    <property type="project" value="InterPro"/>
</dbReference>
<dbReference type="InterPro" id="IPR051793">
    <property type="entry name" value="NADH:flavin_oxidoreductase"/>
</dbReference>
<feature type="domain" description="FAD/NAD(P)-binding" evidence="11">
    <location>
        <begin position="398"/>
        <end position="625"/>
    </location>
</feature>
<keyword evidence="9" id="KW-0411">Iron-sulfur</keyword>
<keyword evidence="13" id="KW-1185">Reference proteome</keyword>
<dbReference type="OrthoDB" id="9772736at2"/>
<dbReference type="SUPFAM" id="SSF51395">
    <property type="entry name" value="FMN-linked oxidoreductases"/>
    <property type="match status" value="1"/>
</dbReference>
<protein>
    <submittedName>
        <fullName evidence="12">FAD-dependent oxidoreductase</fullName>
    </submittedName>
</protein>
<name>A0A3E2XRK6_9FIRM</name>
<keyword evidence="7" id="KW-0560">Oxidoreductase</keyword>
<dbReference type="GO" id="GO:0016491">
    <property type="term" value="F:oxidoreductase activity"/>
    <property type="evidence" value="ECO:0007669"/>
    <property type="project" value="UniProtKB-KW"/>
</dbReference>
<dbReference type="RefSeq" id="WP_117538767.1">
    <property type="nucleotide sequence ID" value="NZ_QVFD01000001.1"/>
</dbReference>
<dbReference type="EMBL" id="QVFD01000001">
    <property type="protein sequence ID" value="RGC51298.1"/>
    <property type="molecule type" value="Genomic_DNA"/>
</dbReference>
<organism evidence="12 13">
    <name type="scientific">Coprococcus catus</name>
    <dbReference type="NCBI Taxonomy" id="116085"/>
    <lineage>
        <taxon>Bacteria</taxon>
        <taxon>Bacillati</taxon>
        <taxon>Bacillota</taxon>
        <taxon>Clostridia</taxon>
        <taxon>Lachnospirales</taxon>
        <taxon>Lachnospiraceae</taxon>
        <taxon>Coprococcus</taxon>
    </lineage>
</organism>
<dbReference type="Gene3D" id="3.40.50.720">
    <property type="entry name" value="NAD(P)-binding Rossmann-like Domain"/>
    <property type="match status" value="1"/>
</dbReference>
<evidence type="ECO:0000259" key="10">
    <source>
        <dbReference type="Pfam" id="PF00724"/>
    </source>
</evidence>
<evidence type="ECO:0000313" key="12">
    <source>
        <dbReference type="EMBL" id="RGC51298.1"/>
    </source>
</evidence>
<evidence type="ECO:0000256" key="7">
    <source>
        <dbReference type="ARBA" id="ARBA00023002"/>
    </source>
</evidence>
<comment type="similarity">
    <text evidence="3">In the N-terminal section; belongs to the NADH:flavin oxidoreductase/NADH oxidase family.</text>
</comment>
<evidence type="ECO:0000259" key="11">
    <source>
        <dbReference type="Pfam" id="PF07992"/>
    </source>
</evidence>
<dbReference type="Pfam" id="PF07992">
    <property type="entry name" value="Pyr_redox_2"/>
    <property type="match status" value="1"/>
</dbReference>
<proteinExistence type="inferred from homology"/>
<evidence type="ECO:0000256" key="3">
    <source>
        <dbReference type="ARBA" id="ARBA00011048"/>
    </source>
</evidence>
<comment type="caution">
    <text evidence="12">The sequence shown here is derived from an EMBL/GenBank/DDBJ whole genome shotgun (WGS) entry which is preliminary data.</text>
</comment>
<dbReference type="SUPFAM" id="SSF51905">
    <property type="entry name" value="FAD/NAD(P)-binding domain"/>
    <property type="match status" value="1"/>
</dbReference>
<evidence type="ECO:0000256" key="5">
    <source>
        <dbReference type="ARBA" id="ARBA00022643"/>
    </source>
</evidence>
<dbReference type="InterPro" id="IPR013785">
    <property type="entry name" value="Aldolase_TIM"/>
</dbReference>
<evidence type="ECO:0000256" key="4">
    <source>
        <dbReference type="ARBA" id="ARBA00022630"/>
    </source>
</evidence>